<evidence type="ECO:0000313" key="7">
    <source>
        <dbReference type="EMBL" id="EKU95967.1"/>
    </source>
</evidence>
<dbReference type="EMBL" id="AGWL01000001">
    <property type="protein sequence ID" value="EKU95967.1"/>
    <property type="molecule type" value="Genomic_DNA"/>
</dbReference>
<evidence type="ECO:0008006" key="9">
    <source>
        <dbReference type="Google" id="ProtNLM"/>
    </source>
</evidence>
<dbReference type="InterPro" id="IPR000092">
    <property type="entry name" value="Polyprenyl_synt"/>
</dbReference>
<protein>
    <recommendedName>
        <fullName evidence="9">Polyprenyl synthetase</fullName>
    </recommendedName>
</protein>
<dbReference type="GO" id="GO:0046872">
    <property type="term" value="F:metal ion binding"/>
    <property type="evidence" value="ECO:0007669"/>
    <property type="project" value="UniProtKB-KW"/>
</dbReference>
<dbReference type="AlphaFoldDB" id="K9EYC4"/>
<comment type="caution">
    <text evidence="7">The sequence shown here is derived from an EMBL/GenBank/DDBJ whole genome shotgun (WGS) entry which is preliminary data.</text>
</comment>
<dbReference type="RefSeq" id="WP_007000273.1">
    <property type="nucleotide sequence ID" value="NZ_JH992955.1"/>
</dbReference>
<keyword evidence="4" id="KW-0479">Metal-binding</keyword>
<dbReference type="GO" id="GO:0008299">
    <property type="term" value="P:isoprenoid biosynthetic process"/>
    <property type="evidence" value="ECO:0007669"/>
    <property type="project" value="InterPro"/>
</dbReference>
<keyword evidence="5" id="KW-0460">Magnesium</keyword>
<dbReference type="SFLD" id="SFLDS00005">
    <property type="entry name" value="Isoprenoid_Synthase_Type_I"/>
    <property type="match status" value="1"/>
</dbReference>
<evidence type="ECO:0000256" key="4">
    <source>
        <dbReference type="ARBA" id="ARBA00022723"/>
    </source>
</evidence>
<dbReference type="eggNOG" id="COG0142">
    <property type="taxonomic scope" value="Bacteria"/>
</dbReference>
<keyword evidence="8" id="KW-1185">Reference proteome</keyword>
<evidence type="ECO:0000256" key="1">
    <source>
        <dbReference type="ARBA" id="ARBA00001946"/>
    </source>
</evidence>
<comment type="cofactor">
    <cofactor evidence="1">
        <name>Mg(2+)</name>
        <dbReference type="ChEBI" id="CHEBI:18420"/>
    </cofactor>
</comment>
<gene>
    <name evidence="7" type="ORF">HMPREF9233_00055</name>
</gene>
<dbReference type="Gene3D" id="1.10.600.10">
    <property type="entry name" value="Farnesyl Diphosphate Synthase"/>
    <property type="match status" value="1"/>
</dbReference>
<dbReference type="InterPro" id="IPR008949">
    <property type="entry name" value="Isoprenoid_synthase_dom_sf"/>
</dbReference>
<dbReference type="CDD" id="cd00685">
    <property type="entry name" value="Trans_IPPS_HT"/>
    <property type="match status" value="1"/>
</dbReference>
<accession>K9EYC4</accession>
<dbReference type="PANTHER" id="PTHR12001">
    <property type="entry name" value="GERANYLGERANYL PYROPHOSPHATE SYNTHASE"/>
    <property type="match status" value="1"/>
</dbReference>
<dbReference type="PATRIC" id="fig|883066.3.peg.58"/>
<evidence type="ECO:0000313" key="8">
    <source>
        <dbReference type="Proteomes" id="UP000009888"/>
    </source>
</evidence>
<evidence type="ECO:0000256" key="6">
    <source>
        <dbReference type="RuleBase" id="RU004466"/>
    </source>
</evidence>
<dbReference type="Proteomes" id="UP000009888">
    <property type="component" value="Unassembled WGS sequence"/>
</dbReference>
<dbReference type="InterPro" id="IPR033749">
    <property type="entry name" value="Polyprenyl_synt_CS"/>
</dbReference>
<organism evidence="7 8">
    <name type="scientific">Actinobaculum massiliense ACS-171-V-Col2</name>
    <dbReference type="NCBI Taxonomy" id="883066"/>
    <lineage>
        <taxon>Bacteria</taxon>
        <taxon>Bacillati</taxon>
        <taxon>Actinomycetota</taxon>
        <taxon>Actinomycetes</taxon>
        <taxon>Actinomycetales</taxon>
        <taxon>Actinomycetaceae</taxon>
        <taxon>Actinobaculum</taxon>
    </lineage>
</organism>
<dbReference type="Pfam" id="PF00348">
    <property type="entry name" value="polyprenyl_synt"/>
    <property type="match status" value="1"/>
</dbReference>
<reference evidence="7 8" key="1">
    <citation type="submission" date="2012-09" db="EMBL/GenBank/DDBJ databases">
        <title>The Genome Sequence of Actinobaculum massiliae ACS-171-V-COL2.</title>
        <authorList>
            <consortium name="The Broad Institute Genome Sequencing Platform"/>
            <person name="Earl A."/>
            <person name="Ward D."/>
            <person name="Feldgarden M."/>
            <person name="Gevers D."/>
            <person name="Saerens B."/>
            <person name="Vaneechoutte M."/>
            <person name="Walker B."/>
            <person name="Young S.K."/>
            <person name="Zeng Q."/>
            <person name="Gargeya S."/>
            <person name="Fitzgerald M."/>
            <person name="Haas B."/>
            <person name="Abouelleil A."/>
            <person name="Alvarado L."/>
            <person name="Arachchi H.M."/>
            <person name="Berlin A."/>
            <person name="Chapman S.B."/>
            <person name="Goldberg J."/>
            <person name="Griggs A."/>
            <person name="Gujja S."/>
            <person name="Hansen M."/>
            <person name="Howarth C."/>
            <person name="Imamovic A."/>
            <person name="Larimer J."/>
            <person name="McCowen C."/>
            <person name="Montmayeur A."/>
            <person name="Murphy C."/>
            <person name="Neiman D."/>
            <person name="Pearson M."/>
            <person name="Priest M."/>
            <person name="Roberts A."/>
            <person name="Saif S."/>
            <person name="Shea T."/>
            <person name="Sisk P."/>
            <person name="Sykes S."/>
            <person name="Wortman J."/>
            <person name="Nusbaum C."/>
            <person name="Birren B."/>
        </authorList>
    </citation>
    <scope>NUCLEOTIDE SEQUENCE [LARGE SCALE GENOMIC DNA]</scope>
    <source>
        <strain evidence="8">ACS-171-V-Col2</strain>
    </source>
</reference>
<proteinExistence type="inferred from homology"/>
<comment type="similarity">
    <text evidence="2 6">Belongs to the FPP/GGPP synthase family.</text>
</comment>
<dbReference type="GO" id="GO:0004659">
    <property type="term" value="F:prenyltransferase activity"/>
    <property type="evidence" value="ECO:0007669"/>
    <property type="project" value="InterPro"/>
</dbReference>
<name>K9EYC4_9ACTO</name>
<dbReference type="PANTHER" id="PTHR12001:SF85">
    <property type="entry name" value="SHORT CHAIN ISOPRENYL DIPHOSPHATE SYNTHASE"/>
    <property type="match status" value="1"/>
</dbReference>
<evidence type="ECO:0000256" key="3">
    <source>
        <dbReference type="ARBA" id="ARBA00022679"/>
    </source>
</evidence>
<keyword evidence="3 6" id="KW-0808">Transferase</keyword>
<dbReference type="STRING" id="202789.GCA_001457435_00124"/>
<dbReference type="HOGENOM" id="CLU_014015_2_1_11"/>
<dbReference type="PROSITE" id="PS00723">
    <property type="entry name" value="POLYPRENYL_SYNTHASE_1"/>
    <property type="match status" value="1"/>
</dbReference>
<evidence type="ECO:0000256" key="5">
    <source>
        <dbReference type="ARBA" id="ARBA00022842"/>
    </source>
</evidence>
<sequence length="354" mass="38502">MQPSIDDYRRDIETRIATRIASLERITLESEETPGSASDLIESCLALSRGGKRLRAMLVLTGLLASGAEFSRDACARATRAGAAVELFHLGALIHDDIIDASHLRRGVPTVHSTFTQLHQERKWQGDARHFGTGIGVVAGDAINALAFRELAVTKRTAALEAFITMCEEVAYGQYLDLRAEVEPEANPLATAFEVIRYKTVSYSALYPLVIGARLADGNSGVEQQLEEFALPFGEAFQLRDDDIGIFGESEHTGKPAANDITEGKRTVLRALAEERLSQGEIAWLGSLRGRPLQASEVSRVRDLFTSSGARERHNALIRERQEKAATALEGLPEQAALLLRNQLEALGAIGEAG</sequence>
<dbReference type="SUPFAM" id="SSF48576">
    <property type="entry name" value="Terpenoid synthases"/>
    <property type="match status" value="1"/>
</dbReference>
<evidence type="ECO:0000256" key="2">
    <source>
        <dbReference type="ARBA" id="ARBA00006706"/>
    </source>
</evidence>